<accession>A0A2T4BTX9</accession>
<reference evidence="2 3" key="1">
    <citation type="submission" date="2016-07" db="EMBL/GenBank/DDBJ databases">
        <title>Multiple horizontal gene transfer events from other fungi enriched the ability of initially mycotrophic Trichoderma (Ascomycota) to feed on dead plant biomass.</title>
        <authorList>
            <consortium name="DOE Joint Genome Institute"/>
            <person name="Aerts A."/>
            <person name="Atanasova L."/>
            <person name="Chenthamara K."/>
            <person name="Zhang J."/>
            <person name="Grujic M."/>
            <person name="Henrissat B."/>
            <person name="Kuo A."/>
            <person name="Salamov A."/>
            <person name="Lipzen A."/>
            <person name="Labutti K."/>
            <person name="Barry K."/>
            <person name="Miao Y."/>
            <person name="Rahimi M.J."/>
            <person name="Shen Q."/>
            <person name="Grigoriev I.V."/>
            <person name="Kubicek C.P."/>
            <person name="Druzhinina I.S."/>
        </authorList>
    </citation>
    <scope>NUCLEOTIDE SEQUENCE [LARGE SCALE GENOMIC DNA]</scope>
    <source>
        <strain evidence="2 3">ATCC 18648</strain>
    </source>
</reference>
<sequence length="168" mass="19480">MKGNQEGKKEDSNRTDQRKRHHHTILPVRLPERGIFYLKRYYTTSIVQRQARKLEENGSFNQVYISSFIGRALFLFFSHHIHSSQFSFLRFLSGLRYIHHCHTNLPSPSSSPSLYLQPLLSKLIHHTPYNNTQNGNTKRNGVLPCPSLYREGGNGWCSNLQRGKRAVS</sequence>
<protein>
    <submittedName>
        <fullName evidence="2">Uncharacterized protein</fullName>
    </submittedName>
</protein>
<evidence type="ECO:0000313" key="2">
    <source>
        <dbReference type="EMBL" id="PTB72745.1"/>
    </source>
</evidence>
<keyword evidence="3" id="KW-1185">Reference proteome</keyword>
<evidence type="ECO:0000256" key="1">
    <source>
        <dbReference type="SAM" id="MobiDB-lite"/>
    </source>
</evidence>
<dbReference type="Proteomes" id="UP000240760">
    <property type="component" value="Unassembled WGS sequence"/>
</dbReference>
<proteinExistence type="predicted"/>
<gene>
    <name evidence="2" type="ORF">M440DRAFT_1082159</name>
</gene>
<organism evidence="2 3">
    <name type="scientific">Trichoderma longibrachiatum ATCC 18648</name>
    <dbReference type="NCBI Taxonomy" id="983965"/>
    <lineage>
        <taxon>Eukaryota</taxon>
        <taxon>Fungi</taxon>
        <taxon>Dikarya</taxon>
        <taxon>Ascomycota</taxon>
        <taxon>Pezizomycotina</taxon>
        <taxon>Sordariomycetes</taxon>
        <taxon>Hypocreomycetidae</taxon>
        <taxon>Hypocreales</taxon>
        <taxon>Hypocreaceae</taxon>
        <taxon>Trichoderma</taxon>
    </lineage>
</organism>
<dbReference type="AlphaFoldDB" id="A0A2T4BTX9"/>
<dbReference type="EMBL" id="KZ679140">
    <property type="protein sequence ID" value="PTB72745.1"/>
    <property type="molecule type" value="Genomic_DNA"/>
</dbReference>
<feature type="region of interest" description="Disordered" evidence="1">
    <location>
        <begin position="1"/>
        <end position="24"/>
    </location>
</feature>
<evidence type="ECO:0000313" key="3">
    <source>
        <dbReference type="Proteomes" id="UP000240760"/>
    </source>
</evidence>
<name>A0A2T4BTX9_TRILO</name>
<feature type="compositionally biased region" description="Basic and acidic residues" evidence="1">
    <location>
        <begin position="1"/>
        <end position="16"/>
    </location>
</feature>